<dbReference type="SMART" id="SM00530">
    <property type="entry name" value="HTH_XRE"/>
    <property type="match status" value="1"/>
</dbReference>
<keyword evidence="4" id="KW-1185">Reference proteome</keyword>
<name>A0ABW0FXI6_9PROT</name>
<dbReference type="InterPro" id="IPR001387">
    <property type="entry name" value="Cro/C1-type_HTH"/>
</dbReference>
<dbReference type="CDD" id="cd00093">
    <property type="entry name" value="HTH_XRE"/>
    <property type="match status" value="1"/>
</dbReference>
<evidence type="ECO:0000256" key="1">
    <source>
        <dbReference type="SAM" id="MobiDB-lite"/>
    </source>
</evidence>
<dbReference type="RefSeq" id="WP_376993344.1">
    <property type="nucleotide sequence ID" value="NZ_JBHSLC010000002.1"/>
</dbReference>
<evidence type="ECO:0000313" key="4">
    <source>
        <dbReference type="Proteomes" id="UP001596166"/>
    </source>
</evidence>
<sequence length="114" mass="12483">MSASSNPVADLRRFRERLKSARIDQKMTQGDVARRMGKDPRTVRRWENNEGEPSLTEAALWAHAVGVQMLPPVPFDLVARAAGGRGATKAKALTAMQSALHADLAATRKEPRHA</sequence>
<reference evidence="4" key="1">
    <citation type="journal article" date="2019" name="Int. J. Syst. Evol. Microbiol.">
        <title>The Global Catalogue of Microorganisms (GCM) 10K type strain sequencing project: providing services to taxonomists for standard genome sequencing and annotation.</title>
        <authorList>
            <consortium name="The Broad Institute Genomics Platform"/>
            <consortium name="The Broad Institute Genome Sequencing Center for Infectious Disease"/>
            <person name="Wu L."/>
            <person name="Ma J."/>
        </authorList>
    </citation>
    <scope>NUCLEOTIDE SEQUENCE [LARGE SCALE GENOMIC DNA]</scope>
    <source>
        <strain evidence="4">CCUG 58760</strain>
    </source>
</reference>
<feature type="region of interest" description="Disordered" evidence="1">
    <location>
        <begin position="25"/>
        <end position="50"/>
    </location>
</feature>
<gene>
    <name evidence="3" type="ORF">ACFPMG_00730</name>
</gene>
<dbReference type="EMBL" id="JBHSLC010000002">
    <property type="protein sequence ID" value="MFC5353517.1"/>
    <property type="molecule type" value="Genomic_DNA"/>
</dbReference>
<evidence type="ECO:0000313" key="3">
    <source>
        <dbReference type="EMBL" id="MFC5353517.1"/>
    </source>
</evidence>
<protein>
    <submittedName>
        <fullName evidence="3">Helix-turn-helix transcriptional regulator</fullName>
    </submittedName>
</protein>
<dbReference type="PROSITE" id="PS50943">
    <property type="entry name" value="HTH_CROC1"/>
    <property type="match status" value="1"/>
</dbReference>
<dbReference type="SUPFAM" id="SSF47413">
    <property type="entry name" value="lambda repressor-like DNA-binding domains"/>
    <property type="match status" value="1"/>
</dbReference>
<organism evidence="3 4">
    <name type="scientific">Azospirillum himalayense</name>
    <dbReference type="NCBI Taxonomy" id="654847"/>
    <lineage>
        <taxon>Bacteria</taxon>
        <taxon>Pseudomonadati</taxon>
        <taxon>Pseudomonadota</taxon>
        <taxon>Alphaproteobacteria</taxon>
        <taxon>Rhodospirillales</taxon>
        <taxon>Azospirillaceae</taxon>
        <taxon>Azospirillum</taxon>
    </lineage>
</organism>
<dbReference type="Proteomes" id="UP001596166">
    <property type="component" value="Unassembled WGS sequence"/>
</dbReference>
<dbReference type="Pfam" id="PF01381">
    <property type="entry name" value="HTH_3"/>
    <property type="match status" value="1"/>
</dbReference>
<evidence type="ECO:0000259" key="2">
    <source>
        <dbReference type="PROSITE" id="PS50943"/>
    </source>
</evidence>
<feature type="domain" description="HTH cro/C1-type" evidence="2">
    <location>
        <begin position="18"/>
        <end position="77"/>
    </location>
</feature>
<dbReference type="Gene3D" id="1.10.260.40">
    <property type="entry name" value="lambda repressor-like DNA-binding domains"/>
    <property type="match status" value="1"/>
</dbReference>
<proteinExistence type="predicted"/>
<comment type="caution">
    <text evidence="3">The sequence shown here is derived from an EMBL/GenBank/DDBJ whole genome shotgun (WGS) entry which is preliminary data.</text>
</comment>
<accession>A0ABW0FXI6</accession>
<feature type="compositionally biased region" description="Basic and acidic residues" evidence="1">
    <location>
        <begin position="32"/>
        <end position="48"/>
    </location>
</feature>
<dbReference type="InterPro" id="IPR010982">
    <property type="entry name" value="Lambda_DNA-bd_dom_sf"/>
</dbReference>